<dbReference type="CDD" id="cd00063">
    <property type="entry name" value="FN3"/>
    <property type="match status" value="2"/>
</dbReference>
<dbReference type="InterPro" id="IPR056754">
    <property type="entry name" value="DSCAM/DSCAML_C"/>
</dbReference>
<evidence type="ECO:0000259" key="11">
    <source>
        <dbReference type="PROSITE" id="PS50853"/>
    </source>
</evidence>
<dbReference type="GO" id="GO:0016020">
    <property type="term" value="C:membrane"/>
    <property type="evidence" value="ECO:0007669"/>
    <property type="project" value="UniProtKB-SubCell"/>
</dbReference>
<gene>
    <name evidence="12" type="ORF">HPB52_020249</name>
</gene>
<feature type="domain" description="Fibronectin type-III" evidence="11">
    <location>
        <begin position="92"/>
        <end position="190"/>
    </location>
</feature>
<evidence type="ECO:0000256" key="5">
    <source>
        <dbReference type="ARBA" id="ARBA00022989"/>
    </source>
</evidence>
<dbReference type="Pfam" id="PF25059">
    <property type="entry name" value="FN3_DSCAM-DSCAML_C"/>
    <property type="match status" value="1"/>
</dbReference>
<evidence type="ECO:0000313" key="12">
    <source>
        <dbReference type="EMBL" id="KAH7969609.1"/>
    </source>
</evidence>
<keyword evidence="4" id="KW-0130">Cell adhesion</keyword>
<dbReference type="VEuPathDB" id="VectorBase:RSAN_043582"/>
<dbReference type="GO" id="GO:0007155">
    <property type="term" value="P:cell adhesion"/>
    <property type="evidence" value="ECO:0007669"/>
    <property type="project" value="UniProtKB-KW"/>
</dbReference>
<dbReference type="Gene3D" id="2.60.40.10">
    <property type="entry name" value="Immunoglobulins"/>
    <property type="match status" value="2"/>
</dbReference>
<evidence type="ECO:0000256" key="4">
    <source>
        <dbReference type="ARBA" id="ARBA00022889"/>
    </source>
</evidence>
<feature type="transmembrane region" description="Helical" evidence="10">
    <location>
        <begin position="211"/>
        <end position="233"/>
    </location>
</feature>
<reference evidence="12" key="1">
    <citation type="journal article" date="2020" name="Cell">
        <title>Large-Scale Comparative Analyses of Tick Genomes Elucidate Their Genetic Diversity and Vector Capacities.</title>
        <authorList>
            <consortium name="Tick Genome and Microbiome Consortium (TIGMIC)"/>
            <person name="Jia N."/>
            <person name="Wang J."/>
            <person name="Shi W."/>
            <person name="Du L."/>
            <person name="Sun Y."/>
            <person name="Zhan W."/>
            <person name="Jiang J.F."/>
            <person name="Wang Q."/>
            <person name="Zhang B."/>
            <person name="Ji P."/>
            <person name="Bell-Sakyi L."/>
            <person name="Cui X.M."/>
            <person name="Yuan T.T."/>
            <person name="Jiang B.G."/>
            <person name="Yang W.F."/>
            <person name="Lam T.T."/>
            <person name="Chang Q.C."/>
            <person name="Ding S.J."/>
            <person name="Wang X.J."/>
            <person name="Zhu J.G."/>
            <person name="Ruan X.D."/>
            <person name="Zhao L."/>
            <person name="Wei J.T."/>
            <person name="Ye R.Z."/>
            <person name="Que T.C."/>
            <person name="Du C.H."/>
            <person name="Zhou Y.H."/>
            <person name="Cheng J.X."/>
            <person name="Dai P.F."/>
            <person name="Guo W.B."/>
            <person name="Han X.H."/>
            <person name="Huang E.J."/>
            <person name="Li L.F."/>
            <person name="Wei W."/>
            <person name="Gao Y.C."/>
            <person name="Liu J.Z."/>
            <person name="Shao H.Z."/>
            <person name="Wang X."/>
            <person name="Wang C.C."/>
            <person name="Yang T.C."/>
            <person name="Huo Q.B."/>
            <person name="Li W."/>
            <person name="Chen H.Y."/>
            <person name="Chen S.E."/>
            <person name="Zhou L.G."/>
            <person name="Ni X.B."/>
            <person name="Tian J.H."/>
            <person name="Sheng Y."/>
            <person name="Liu T."/>
            <person name="Pan Y.S."/>
            <person name="Xia L.Y."/>
            <person name="Li J."/>
            <person name="Zhao F."/>
            <person name="Cao W.C."/>
        </authorList>
    </citation>
    <scope>NUCLEOTIDE SEQUENCE</scope>
    <source>
        <strain evidence="12">Rsan-2018</strain>
    </source>
</reference>
<keyword evidence="3" id="KW-0732">Signal</keyword>
<keyword evidence="8" id="KW-0393">Immunoglobulin domain</keyword>
<keyword evidence="13" id="KW-1185">Reference proteome</keyword>
<dbReference type="InterPro" id="IPR013783">
    <property type="entry name" value="Ig-like_fold"/>
</dbReference>
<dbReference type="InterPro" id="IPR036116">
    <property type="entry name" value="FN3_sf"/>
</dbReference>
<name>A0A9D4Q757_RHISA</name>
<evidence type="ECO:0000256" key="3">
    <source>
        <dbReference type="ARBA" id="ARBA00022729"/>
    </source>
</evidence>
<dbReference type="AlphaFoldDB" id="A0A9D4Q757"/>
<keyword evidence="5 10" id="KW-1133">Transmembrane helix</keyword>
<keyword evidence="7" id="KW-1015">Disulfide bond</keyword>
<comment type="subcellular location">
    <subcellularLocation>
        <location evidence="1">Membrane</location>
        <topology evidence="1">Single-pass membrane protein</topology>
    </subcellularLocation>
</comment>
<evidence type="ECO:0000256" key="6">
    <source>
        <dbReference type="ARBA" id="ARBA00023136"/>
    </source>
</evidence>
<dbReference type="SUPFAM" id="SSF49265">
    <property type="entry name" value="Fibronectin type III"/>
    <property type="match status" value="1"/>
</dbReference>
<feature type="region of interest" description="Disordered" evidence="9">
    <location>
        <begin position="1"/>
        <end position="42"/>
    </location>
</feature>
<dbReference type="Proteomes" id="UP000821837">
    <property type="component" value="Unassembled WGS sequence"/>
</dbReference>
<proteinExistence type="predicted"/>
<comment type="caution">
    <text evidence="12">The sequence shown here is derived from an EMBL/GenBank/DDBJ whole genome shotgun (WGS) entry which is preliminary data.</text>
</comment>
<evidence type="ECO:0000256" key="9">
    <source>
        <dbReference type="SAM" id="MobiDB-lite"/>
    </source>
</evidence>
<dbReference type="EMBL" id="JABSTV010001248">
    <property type="protein sequence ID" value="KAH7969609.1"/>
    <property type="molecule type" value="Genomic_DNA"/>
</dbReference>
<protein>
    <recommendedName>
        <fullName evidence="11">Fibronectin type-III domain-containing protein</fullName>
    </recommendedName>
</protein>
<evidence type="ECO:0000313" key="13">
    <source>
        <dbReference type="Proteomes" id="UP000821837"/>
    </source>
</evidence>
<evidence type="ECO:0000256" key="2">
    <source>
        <dbReference type="ARBA" id="ARBA00022692"/>
    </source>
</evidence>
<evidence type="ECO:0000256" key="1">
    <source>
        <dbReference type="ARBA" id="ARBA00004167"/>
    </source>
</evidence>
<sequence length="367" mass="40843">MVSSTSSSVHLSWDVEKDQPINEPSPTPDAQSTEDAGDWTEVQTGSERSAYAFRGLRCGRNYAFYAVAFNAAGRGPRSNTILAKTDGSAPVAPDERDVLLCNVTSVTLQLSSWKSGGCPILSFAVLCKPQSQKEWSTATATHLIPDNKQPPVLVIPDLNPATWYDLLITAENDAGATEAEYVFATLTPSGGTLPPPQWTKAVESPHRHIRIIIPIACTILAMLLISAAVCYVFSRRRLSAIQRPYSAYRAPMEEPEDDRLRPHHTYDVPFLRRPPDSEQDQTLSIIEGYPNSNVSYVYSRPKKKHWGSNDEEIFYAEHKMRNLARYADELKSEEVDSRESGLEFAVDAYELSEAECDMPTRHCSVQT</sequence>
<dbReference type="PROSITE" id="PS50853">
    <property type="entry name" value="FN3"/>
    <property type="match status" value="2"/>
</dbReference>
<keyword evidence="2 10" id="KW-0812">Transmembrane</keyword>
<organism evidence="12 13">
    <name type="scientific">Rhipicephalus sanguineus</name>
    <name type="common">Brown dog tick</name>
    <name type="synonym">Ixodes sanguineus</name>
    <dbReference type="NCBI Taxonomy" id="34632"/>
    <lineage>
        <taxon>Eukaryota</taxon>
        <taxon>Metazoa</taxon>
        <taxon>Ecdysozoa</taxon>
        <taxon>Arthropoda</taxon>
        <taxon>Chelicerata</taxon>
        <taxon>Arachnida</taxon>
        <taxon>Acari</taxon>
        <taxon>Parasitiformes</taxon>
        <taxon>Ixodida</taxon>
        <taxon>Ixodoidea</taxon>
        <taxon>Ixodidae</taxon>
        <taxon>Rhipicephalinae</taxon>
        <taxon>Rhipicephalus</taxon>
        <taxon>Rhipicephalus</taxon>
    </lineage>
</organism>
<evidence type="ECO:0000256" key="8">
    <source>
        <dbReference type="ARBA" id="ARBA00023319"/>
    </source>
</evidence>
<keyword evidence="6 10" id="KW-0472">Membrane</keyword>
<dbReference type="VEuPathDB" id="VectorBase:RSAN_057449"/>
<evidence type="ECO:0000256" key="7">
    <source>
        <dbReference type="ARBA" id="ARBA00023157"/>
    </source>
</evidence>
<feature type="compositionally biased region" description="Polar residues" evidence="9">
    <location>
        <begin position="22"/>
        <end position="34"/>
    </location>
</feature>
<dbReference type="InterPro" id="IPR003961">
    <property type="entry name" value="FN3_dom"/>
</dbReference>
<evidence type="ECO:0000256" key="10">
    <source>
        <dbReference type="SAM" id="Phobius"/>
    </source>
</evidence>
<feature type="domain" description="Fibronectin type-III" evidence="11">
    <location>
        <begin position="1"/>
        <end position="88"/>
    </location>
</feature>
<accession>A0A9D4Q757</accession>
<reference evidence="12" key="2">
    <citation type="submission" date="2021-09" db="EMBL/GenBank/DDBJ databases">
        <authorList>
            <person name="Jia N."/>
            <person name="Wang J."/>
            <person name="Shi W."/>
            <person name="Du L."/>
            <person name="Sun Y."/>
            <person name="Zhan W."/>
            <person name="Jiang J."/>
            <person name="Wang Q."/>
            <person name="Zhang B."/>
            <person name="Ji P."/>
            <person name="Sakyi L.B."/>
            <person name="Cui X."/>
            <person name="Yuan T."/>
            <person name="Jiang B."/>
            <person name="Yang W."/>
            <person name="Lam T.T.-Y."/>
            <person name="Chang Q."/>
            <person name="Ding S."/>
            <person name="Wang X."/>
            <person name="Zhu J."/>
            <person name="Ruan X."/>
            <person name="Zhao L."/>
            <person name="Wei J."/>
            <person name="Que T."/>
            <person name="Du C."/>
            <person name="Cheng J."/>
            <person name="Dai P."/>
            <person name="Han X."/>
            <person name="Huang E."/>
            <person name="Gao Y."/>
            <person name="Liu J."/>
            <person name="Shao H."/>
            <person name="Ye R."/>
            <person name="Li L."/>
            <person name="Wei W."/>
            <person name="Wang X."/>
            <person name="Wang C."/>
            <person name="Huo Q."/>
            <person name="Li W."/>
            <person name="Guo W."/>
            <person name="Chen H."/>
            <person name="Chen S."/>
            <person name="Zhou L."/>
            <person name="Zhou L."/>
            <person name="Ni X."/>
            <person name="Tian J."/>
            <person name="Zhou Y."/>
            <person name="Sheng Y."/>
            <person name="Liu T."/>
            <person name="Pan Y."/>
            <person name="Xia L."/>
            <person name="Li J."/>
            <person name="Zhao F."/>
            <person name="Cao W."/>
        </authorList>
    </citation>
    <scope>NUCLEOTIDE SEQUENCE</scope>
    <source>
        <strain evidence="12">Rsan-2018</strain>
        <tissue evidence="12">Larvae</tissue>
    </source>
</reference>